<feature type="compositionally biased region" description="Polar residues" evidence="3">
    <location>
        <begin position="26"/>
        <end position="45"/>
    </location>
</feature>
<organism evidence="6">
    <name type="scientific">Absidia glauca</name>
    <name type="common">Pin mould</name>
    <dbReference type="NCBI Taxonomy" id="4829"/>
    <lineage>
        <taxon>Eukaryota</taxon>
        <taxon>Fungi</taxon>
        <taxon>Fungi incertae sedis</taxon>
        <taxon>Mucoromycota</taxon>
        <taxon>Mucoromycotina</taxon>
        <taxon>Mucoromycetes</taxon>
        <taxon>Mucorales</taxon>
        <taxon>Cunninghamellaceae</taxon>
        <taxon>Absidia</taxon>
    </lineage>
</organism>
<protein>
    <recommendedName>
        <fullName evidence="5">SH3 domain-containing protein</fullName>
    </recommendedName>
</protein>
<keyword evidence="7" id="KW-1185">Reference proteome</keyword>
<dbReference type="Pfam" id="PF14604">
    <property type="entry name" value="SH3_9"/>
    <property type="match status" value="1"/>
</dbReference>
<feature type="domain" description="SH3" evidence="5">
    <location>
        <begin position="280"/>
        <end position="342"/>
    </location>
</feature>
<proteinExistence type="predicted"/>
<dbReference type="InterPro" id="IPR036028">
    <property type="entry name" value="SH3-like_dom_sf"/>
</dbReference>
<accession>A0A163LU85</accession>
<evidence type="ECO:0000256" key="3">
    <source>
        <dbReference type="SAM" id="MobiDB-lite"/>
    </source>
</evidence>
<evidence type="ECO:0000259" key="5">
    <source>
        <dbReference type="PROSITE" id="PS50002"/>
    </source>
</evidence>
<dbReference type="SUPFAM" id="SSF50044">
    <property type="entry name" value="SH3-domain"/>
    <property type="match status" value="1"/>
</dbReference>
<evidence type="ECO:0000256" key="2">
    <source>
        <dbReference type="PROSITE-ProRule" id="PRU00192"/>
    </source>
</evidence>
<evidence type="ECO:0000256" key="4">
    <source>
        <dbReference type="SAM" id="Phobius"/>
    </source>
</evidence>
<dbReference type="InParanoid" id="A0A163LU85"/>
<feature type="compositionally biased region" description="Basic and acidic residues" evidence="3">
    <location>
        <begin position="15"/>
        <end position="24"/>
    </location>
</feature>
<feature type="compositionally biased region" description="Low complexity" evidence="3">
    <location>
        <begin position="104"/>
        <end position="118"/>
    </location>
</feature>
<evidence type="ECO:0000313" key="7">
    <source>
        <dbReference type="Proteomes" id="UP000078561"/>
    </source>
</evidence>
<sequence length="380" mass="39479">MNALANVVHFMFKSPVKDMSKRAVDPSSNPDGGFANNSSQKTNFPVATATKPATTKETSSASPTVTASPSASASASSVPTPTPSSSIALPPTSSSINTYTPTLSSSSSTISPSSSSAADSKDDSSTGGISGGAIGAIVAVILIICGGCLAFFIMRRRRQKRMIARAGAGAMRDPYNEGFVSFPPPPAPMAFTSDPTPLQNTAGVSSSAAAGPAQYQHQLAPITSPPMTYNYHNTTPPTFPITAPSMVNTPPLSSSNIPATMVTSAMPPSDQPASDIWQQTPIGTFTIVTTYVPTLSDEIDVQPNDQVQIFEEYDDGWCLGVNLTRGQAKGVFPKHCIVAATEPQTNPSSMSLTISEPTVVASAGKRVSSLYMENPNPVHS</sequence>
<dbReference type="InterPro" id="IPR001452">
    <property type="entry name" value="SH3_domain"/>
</dbReference>
<feature type="region of interest" description="Disordered" evidence="3">
    <location>
        <begin position="15"/>
        <end position="127"/>
    </location>
</feature>
<dbReference type="PROSITE" id="PS50002">
    <property type="entry name" value="SH3"/>
    <property type="match status" value="1"/>
</dbReference>
<dbReference type="STRING" id="4829.A0A163LU85"/>
<reference evidence="6" key="1">
    <citation type="submission" date="2016-04" db="EMBL/GenBank/DDBJ databases">
        <authorList>
            <person name="Evans L.H."/>
            <person name="Alamgir A."/>
            <person name="Owens N."/>
            <person name="Weber N.D."/>
            <person name="Virtaneva K."/>
            <person name="Barbian K."/>
            <person name="Babar A."/>
            <person name="Rosenke K."/>
        </authorList>
    </citation>
    <scope>NUCLEOTIDE SEQUENCE [LARGE SCALE GENOMIC DNA]</scope>
    <source>
        <strain evidence="6">CBS 101.48</strain>
    </source>
</reference>
<keyword evidence="4" id="KW-0472">Membrane</keyword>
<dbReference type="OrthoDB" id="5340910at2759"/>
<dbReference type="OMA" id="DGWCLGV"/>
<feature type="compositionally biased region" description="Low complexity" evidence="3">
    <location>
        <begin position="47"/>
        <end position="95"/>
    </location>
</feature>
<name>A0A163LU85_ABSGL</name>
<dbReference type="EMBL" id="LT551165">
    <property type="protein sequence ID" value="SAL96668.1"/>
    <property type="molecule type" value="Genomic_DNA"/>
</dbReference>
<dbReference type="AlphaFoldDB" id="A0A163LU85"/>
<dbReference type="Gene3D" id="2.30.30.40">
    <property type="entry name" value="SH3 Domains"/>
    <property type="match status" value="1"/>
</dbReference>
<gene>
    <name evidence="6" type="primary">ABSGL_02084.1 scaffold 2596</name>
</gene>
<feature type="transmembrane region" description="Helical" evidence="4">
    <location>
        <begin position="129"/>
        <end position="153"/>
    </location>
</feature>
<keyword evidence="4" id="KW-1133">Transmembrane helix</keyword>
<dbReference type="Proteomes" id="UP000078561">
    <property type="component" value="Unassembled WGS sequence"/>
</dbReference>
<dbReference type="SMART" id="SM00326">
    <property type="entry name" value="SH3"/>
    <property type="match status" value="1"/>
</dbReference>
<keyword evidence="4" id="KW-0812">Transmembrane</keyword>
<keyword evidence="1 2" id="KW-0728">SH3 domain</keyword>
<evidence type="ECO:0000313" key="6">
    <source>
        <dbReference type="EMBL" id="SAL96668.1"/>
    </source>
</evidence>
<evidence type="ECO:0000256" key="1">
    <source>
        <dbReference type="ARBA" id="ARBA00022443"/>
    </source>
</evidence>